<reference evidence="17 18" key="1">
    <citation type="journal article" date="2018" name="Science">
        <title>The opium poppy genome and morphinan production.</title>
        <authorList>
            <person name="Guo L."/>
            <person name="Winzer T."/>
            <person name="Yang X."/>
            <person name="Li Y."/>
            <person name="Ning Z."/>
            <person name="He Z."/>
            <person name="Teodor R."/>
            <person name="Lu Y."/>
            <person name="Bowser T.A."/>
            <person name="Graham I.A."/>
            <person name="Ye K."/>
        </authorList>
    </citation>
    <scope>NUCLEOTIDE SEQUENCE [LARGE SCALE GENOMIC DNA]</scope>
    <source>
        <strain evidence="18">cv. HN1</strain>
        <tissue evidence="17">Leaves</tissue>
    </source>
</reference>
<evidence type="ECO:0000256" key="4">
    <source>
        <dbReference type="ARBA" id="ARBA00022478"/>
    </source>
</evidence>
<protein>
    <recommendedName>
        <fullName evidence="13">DNA-directed RNA polymerase I subunit RPA1</fullName>
        <ecNumber evidence="3">2.7.7.6</ecNumber>
    </recommendedName>
    <alternativeName>
        <fullName evidence="14">DNA-directed RNA polymerase I subunit rpa1</fullName>
    </alternativeName>
</protein>
<dbReference type="EC" id="2.7.7.6" evidence="3"/>
<evidence type="ECO:0000256" key="12">
    <source>
        <dbReference type="ARBA" id="ARBA00048552"/>
    </source>
</evidence>
<dbReference type="InterPro" id="IPR047107">
    <property type="entry name" value="DNA-dir_RNA_pol1_lsu_C"/>
</dbReference>
<dbReference type="OMA" id="NEACHHA"/>
<dbReference type="CDD" id="cd02735">
    <property type="entry name" value="RNAP_I_Rpa1_C"/>
    <property type="match status" value="1"/>
</dbReference>
<dbReference type="InterPro" id="IPR007066">
    <property type="entry name" value="RNA_pol_Rpb1_3"/>
</dbReference>
<feature type="domain" description="RNA polymerase N-terminal" evidence="16">
    <location>
        <begin position="155"/>
        <end position="500"/>
    </location>
</feature>
<feature type="region of interest" description="Disordered" evidence="15">
    <location>
        <begin position="1186"/>
        <end position="1309"/>
    </location>
</feature>
<dbReference type="InterPro" id="IPR006592">
    <property type="entry name" value="RNA_pol_N"/>
</dbReference>
<evidence type="ECO:0000256" key="6">
    <source>
        <dbReference type="ARBA" id="ARBA00022695"/>
    </source>
</evidence>
<keyword evidence="7" id="KW-0479">Metal-binding</keyword>
<dbReference type="Gene3D" id="2.40.40.20">
    <property type="match status" value="1"/>
</dbReference>
<dbReference type="Gene3D" id="1.10.132.30">
    <property type="match status" value="1"/>
</dbReference>
<dbReference type="Gene3D" id="1.10.150.390">
    <property type="match status" value="1"/>
</dbReference>
<dbReference type="Pfam" id="PF05000">
    <property type="entry name" value="RNA_pol_Rpb1_4"/>
    <property type="match status" value="1"/>
</dbReference>
<dbReference type="InterPro" id="IPR000722">
    <property type="entry name" value="RNA_pol_asu"/>
</dbReference>
<dbReference type="GO" id="GO:0003677">
    <property type="term" value="F:DNA binding"/>
    <property type="evidence" value="ECO:0007669"/>
    <property type="project" value="InterPro"/>
</dbReference>
<dbReference type="Gene3D" id="1.10.274.100">
    <property type="entry name" value="RNA polymerase Rpb1, domain 3"/>
    <property type="match status" value="1"/>
</dbReference>
<dbReference type="Gene3D" id="3.30.70.2850">
    <property type="match status" value="1"/>
</dbReference>
<dbReference type="InterPro" id="IPR045867">
    <property type="entry name" value="DNA-dir_RpoC_beta_prime"/>
</dbReference>
<comment type="subcellular location">
    <subcellularLocation>
        <location evidence="1">Nucleus</location>
    </subcellularLocation>
</comment>
<dbReference type="InterPro" id="IPR007081">
    <property type="entry name" value="RNA_pol_Rpb1_5"/>
</dbReference>
<keyword evidence="6" id="KW-0548">Nucleotidyltransferase</keyword>
<dbReference type="InterPro" id="IPR007083">
    <property type="entry name" value="RNA_pol_Rpb1_4"/>
</dbReference>
<dbReference type="InterPro" id="IPR042102">
    <property type="entry name" value="RNA_pol_Rpb1_3_sf"/>
</dbReference>
<dbReference type="FunFam" id="1.10.150.390:FF:000005">
    <property type="entry name" value="DNA-directed RNA polymerase subunit"/>
    <property type="match status" value="1"/>
</dbReference>
<feature type="compositionally biased region" description="Acidic residues" evidence="15">
    <location>
        <begin position="1232"/>
        <end position="1242"/>
    </location>
</feature>
<dbReference type="CDD" id="cd01435">
    <property type="entry name" value="RNAP_I_RPA1_N"/>
    <property type="match status" value="1"/>
</dbReference>
<evidence type="ECO:0000256" key="11">
    <source>
        <dbReference type="ARBA" id="ARBA00023242"/>
    </source>
</evidence>
<evidence type="ECO:0000256" key="13">
    <source>
        <dbReference type="ARBA" id="ARBA00074245"/>
    </source>
</evidence>
<keyword evidence="5" id="KW-0808">Transferase</keyword>
<keyword evidence="4" id="KW-0240">DNA-directed RNA polymerase</keyword>
<evidence type="ECO:0000313" key="17">
    <source>
        <dbReference type="EMBL" id="RZC82119.1"/>
    </source>
</evidence>
<feature type="compositionally biased region" description="Basic and acidic residues" evidence="15">
    <location>
        <begin position="1287"/>
        <end position="1300"/>
    </location>
</feature>
<evidence type="ECO:0000256" key="2">
    <source>
        <dbReference type="ARBA" id="ARBA00006460"/>
    </source>
</evidence>
<dbReference type="Pfam" id="PF00623">
    <property type="entry name" value="RNA_pol_Rpb1_2"/>
    <property type="match status" value="1"/>
</dbReference>
<accession>A0A4Y7LD50</accession>
<dbReference type="GO" id="GO:0005736">
    <property type="term" value="C:RNA polymerase I complex"/>
    <property type="evidence" value="ECO:0007669"/>
    <property type="project" value="TreeGrafter"/>
</dbReference>
<evidence type="ECO:0000256" key="5">
    <source>
        <dbReference type="ARBA" id="ARBA00022679"/>
    </source>
</evidence>
<comment type="catalytic activity">
    <reaction evidence="12">
        <text>RNA(n) + a ribonucleoside 5'-triphosphate = RNA(n+1) + diphosphate</text>
        <dbReference type="Rhea" id="RHEA:21248"/>
        <dbReference type="Rhea" id="RHEA-COMP:14527"/>
        <dbReference type="Rhea" id="RHEA-COMP:17342"/>
        <dbReference type="ChEBI" id="CHEBI:33019"/>
        <dbReference type="ChEBI" id="CHEBI:61557"/>
        <dbReference type="ChEBI" id="CHEBI:140395"/>
        <dbReference type="EC" id="2.7.7.6"/>
    </reaction>
</comment>
<keyword evidence="18" id="KW-1185">Reference proteome</keyword>
<evidence type="ECO:0000259" key="16">
    <source>
        <dbReference type="SMART" id="SM00663"/>
    </source>
</evidence>
<gene>
    <name evidence="17" type="ORF">C5167_044903</name>
</gene>
<evidence type="ECO:0000256" key="9">
    <source>
        <dbReference type="ARBA" id="ARBA00022842"/>
    </source>
</evidence>
<dbReference type="FunFam" id="2.40.40.20:FF:000019">
    <property type="entry name" value="DNA-directed RNA polymerase II subunit RPB1"/>
    <property type="match status" value="1"/>
</dbReference>
<dbReference type="Gene3D" id="6.20.50.80">
    <property type="match status" value="1"/>
</dbReference>
<dbReference type="FunFam" id="1.10.274.100:FF:000015">
    <property type="entry name" value="DNA-directed RNA polymerase subunit"/>
    <property type="match status" value="1"/>
</dbReference>
<sequence>MYVEESDVESMGGTTKLSEERYLNSQYLELPNWTCLQYKEAISALDVLFKAKTSRKCSRCEKKNPKITCPSVGLFHAEMANHSIRANVILGMELDAPSDDEESPGAVDNGTSSSAKGSVKDHMKKVWEKESRICSLICDIQQQRLCTPEKKYSYSMFFIDALLVAPVKFRPPTKGDGGREMEHPHTELLREVLKCNKGLISDLDKVDATNKKLIEDVTKSWKKLQNSVNVLFDSKPPKGKVSSLILIVDFFIPWRPFFSECWAGSNKSVKGICQLLEKKDGMVRQQMMGKRVDYTCRSVISPDPYLAVNEIRIPRSFAKGLTYPERVIPWNVNKLRDAIVNGNATHYVENDRTVRLKPNPENVKSRMPYARKLPSSRGIATQSGRSTDQDFEGKVVFRHLEDGDVVLVNRQPSLHKPSIMAHIVRVLEGEKTLRMHYANCSVYNADFDGDEMNVHFPRDEISRAEAYNIVNANNQYTVPTSGEPKRGLIQDHIVSAVLLTKKDTFLTRDDFNYLLYDSGVSAAVRCSINGRPRKKISVISTEDEIQDITPAIWRPEPLWTGKQVITSILNHITQTRGLSPLTVEKSVKIPNNYFVDESKEGKGSEKRKISEELKLRIQKNEFLHGVIDKNQFGSYGLVHMVQELYGSNIAGIFLSVLSRLFTLYLQMHGFTCGIDDLLVTPNADKERIEKLGESETKGEKVHSLFVGSDDGDTCLSLFGVMTNPMVLQEEIEKTIRTNGETATTRLDRMMSSSLNGITSEVNDMLFPNGLQKPFPKNCLSVMTISGAKGSTVNFSQISSLLGQQELEGKRVPRMISGKTLPSFHPWDPASRSGGFIGDRFLTGLRPQEYYFHSVKTSRSGYLQRCLIKSLESLKVCYDLTVRDADGSVIQFCYGEDGVDTHKTSFISEFNIIAENQKAVLENIGGEFEDSQLMECGDYAKDMPTALKAKTNDFISDFKKGEQRDSSQVIKRKEFLKLMKLKYLSSLAQPGEPVGVIAAPSIGEPSTQMTLNTFHHAGRGDMNVTLGVPRLQEILMRASAKFLSPAMICPLQKEKTEYITHQLAAASNEIPTVGNIINSVEVQSLAAKFKKVTVEDIIESMDVHVVPCFTHNDQVSTLYKLKIKVHQPEDFPPYMDIKLEDCMQTIDVLYVRELEDMIQSHLKLLSRISGIHEIDGGESGFVTETELKEDEDESGEKSQQVGEDNDDNGEDDDDLETEDLDGDAQKRKQQATDEIEYDEDGMEPEASVVENLDTESDRDKGEEHSSVGEALASDAKDEQKSIPIPKKSKTDEKRAKPDGNPKKVAKARGAAKNVYIRRPGTIQKCSAFEYKDPVYANEKDYQGEPALQPVGVDFSAFWNLVDDIDVNRIVTNDIQALLRTCGVEAARATLLNEVKGVFKAYSIAVDIRHLSLIANYMTHEGGIRPFSRYGLAGSISPFSKMTFETAAKFIVDAAYHGEVDSLESASARICLGLPVKMGTGSFDVLQEVKF</sequence>
<dbReference type="Gramene" id="RZC82119">
    <property type="protein sequence ID" value="RZC82119"/>
    <property type="gene ID" value="C5167_044903"/>
</dbReference>
<dbReference type="GO" id="GO:0003899">
    <property type="term" value="F:DNA-directed RNA polymerase activity"/>
    <property type="evidence" value="ECO:0007669"/>
    <property type="project" value="UniProtKB-EC"/>
</dbReference>
<dbReference type="PANTHER" id="PTHR19376">
    <property type="entry name" value="DNA-DIRECTED RNA POLYMERASE"/>
    <property type="match status" value="1"/>
</dbReference>
<evidence type="ECO:0000256" key="3">
    <source>
        <dbReference type="ARBA" id="ARBA00012418"/>
    </source>
</evidence>
<dbReference type="Pfam" id="PF04983">
    <property type="entry name" value="RNA_pol_Rpb1_3"/>
    <property type="match status" value="1"/>
</dbReference>
<feature type="region of interest" description="Disordered" evidence="15">
    <location>
        <begin position="95"/>
        <end position="121"/>
    </location>
</feature>
<evidence type="ECO:0000313" key="18">
    <source>
        <dbReference type="Proteomes" id="UP000316621"/>
    </source>
</evidence>
<feature type="compositionally biased region" description="Acidic residues" evidence="15">
    <location>
        <begin position="1202"/>
        <end position="1221"/>
    </location>
</feature>
<dbReference type="GO" id="GO:0006351">
    <property type="term" value="P:DNA-templated transcription"/>
    <property type="evidence" value="ECO:0007669"/>
    <property type="project" value="InterPro"/>
</dbReference>
<dbReference type="InterPro" id="IPR038120">
    <property type="entry name" value="Rpb1_funnel_sf"/>
</dbReference>
<dbReference type="PANTHER" id="PTHR19376:SF11">
    <property type="entry name" value="DNA-DIRECTED RNA POLYMERASE I SUBUNIT RPA1"/>
    <property type="match status" value="1"/>
</dbReference>
<dbReference type="EMBL" id="CM010725">
    <property type="protein sequence ID" value="RZC82119.1"/>
    <property type="molecule type" value="Genomic_DNA"/>
</dbReference>
<dbReference type="GO" id="GO:0046872">
    <property type="term" value="F:metal ion binding"/>
    <property type="evidence" value="ECO:0007669"/>
    <property type="project" value="UniProtKB-KW"/>
</dbReference>
<dbReference type="Proteomes" id="UP000316621">
    <property type="component" value="Chromosome 11"/>
</dbReference>
<keyword evidence="8" id="KW-0862">Zinc</keyword>
<feature type="compositionally biased region" description="Basic and acidic residues" evidence="15">
    <location>
        <begin position="1254"/>
        <end position="1265"/>
    </location>
</feature>
<evidence type="ECO:0000256" key="7">
    <source>
        <dbReference type="ARBA" id="ARBA00022723"/>
    </source>
</evidence>
<evidence type="ECO:0000256" key="1">
    <source>
        <dbReference type="ARBA" id="ARBA00004123"/>
    </source>
</evidence>
<organism evidence="17 18">
    <name type="scientific">Papaver somniferum</name>
    <name type="common">Opium poppy</name>
    <dbReference type="NCBI Taxonomy" id="3469"/>
    <lineage>
        <taxon>Eukaryota</taxon>
        <taxon>Viridiplantae</taxon>
        <taxon>Streptophyta</taxon>
        <taxon>Embryophyta</taxon>
        <taxon>Tracheophyta</taxon>
        <taxon>Spermatophyta</taxon>
        <taxon>Magnoliopsida</taxon>
        <taxon>Ranunculales</taxon>
        <taxon>Papaveraceae</taxon>
        <taxon>Papaveroideae</taxon>
        <taxon>Papaver</taxon>
    </lineage>
</organism>
<keyword evidence="10" id="KW-0804">Transcription</keyword>
<evidence type="ECO:0000256" key="15">
    <source>
        <dbReference type="SAM" id="MobiDB-lite"/>
    </source>
</evidence>
<evidence type="ECO:0000256" key="8">
    <source>
        <dbReference type="ARBA" id="ARBA00022833"/>
    </source>
</evidence>
<dbReference type="STRING" id="3469.A0A4Y7LD50"/>
<evidence type="ECO:0000256" key="14">
    <source>
        <dbReference type="ARBA" id="ARBA00074527"/>
    </source>
</evidence>
<dbReference type="Gene3D" id="3.30.1490.180">
    <property type="entry name" value="RNA polymerase ii"/>
    <property type="match status" value="1"/>
</dbReference>
<dbReference type="Pfam" id="PF04998">
    <property type="entry name" value="RNA_pol_Rpb1_5"/>
    <property type="match status" value="1"/>
</dbReference>
<keyword evidence="9" id="KW-0460">Magnesium</keyword>
<comment type="similarity">
    <text evidence="2">Belongs to the RNA polymerase beta' chain family.</text>
</comment>
<evidence type="ECO:0000256" key="10">
    <source>
        <dbReference type="ARBA" id="ARBA00023163"/>
    </source>
</evidence>
<dbReference type="InterPro" id="IPR015699">
    <property type="entry name" value="DNA-dir_RNA_pol1_lsu_N"/>
</dbReference>
<dbReference type="SUPFAM" id="SSF64484">
    <property type="entry name" value="beta and beta-prime subunits of DNA dependent RNA-polymerase"/>
    <property type="match status" value="1"/>
</dbReference>
<dbReference type="SMART" id="SM00663">
    <property type="entry name" value="RPOLA_N"/>
    <property type="match status" value="1"/>
</dbReference>
<proteinExistence type="inferred from homology"/>
<keyword evidence="11" id="KW-0539">Nucleus</keyword>
<name>A0A4Y7LD50_PAPSO</name>